<feature type="domain" description="ABM" evidence="1">
    <location>
        <begin position="13"/>
        <end position="102"/>
    </location>
</feature>
<dbReference type="Gene3D" id="3.30.70.100">
    <property type="match status" value="1"/>
</dbReference>
<dbReference type="InterPro" id="IPR011008">
    <property type="entry name" value="Dimeric_a/b-barrel"/>
</dbReference>
<evidence type="ECO:0000313" key="2">
    <source>
        <dbReference type="EMBL" id="KKC39271.1"/>
    </source>
</evidence>
<accession>A0A0F5QEW2</accession>
<name>A0A0F5QEW2_9HYPH</name>
<dbReference type="Proteomes" id="UP000033411">
    <property type="component" value="Unassembled WGS sequence"/>
</dbReference>
<dbReference type="PROSITE" id="PS51725">
    <property type="entry name" value="ABM"/>
    <property type="match status" value="1"/>
</dbReference>
<proteinExistence type="predicted"/>
<dbReference type="InterPro" id="IPR007138">
    <property type="entry name" value="ABM_dom"/>
</dbReference>
<dbReference type="InterPro" id="IPR050744">
    <property type="entry name" value="AI-2_Isomerase_LsrG"/>
</dbReference>
<dbReference type="PANTHER" id="PTHR33336">
    <property type="entry name" value="QUINOL MONOOXYGENASE YGIN-RELATED"/>
    <property type="match status" value="1"/>
</dbReference>
<dbReference type="STRING" id="1293439.WH87_03330"/>
<evidence type="ECO:0000259" key="1">
    <source>
        <dbReference type="PROSITE" id="PS51725"/>
    </source>
</evidence>
<dbReference type="OrthoDB" id="9812192at2"/>
<protein>
    <recommendedName>
        <fullName evidence="1">ABM domain-containing protein</fullName>
    </recommendedName>
</protein>
<dbReference type="SUPFAM" id="SSF54909">
    <property type="entry name" value="Dimeric alpha+beta barrel"/>
    <property type="match status" value="1"/>
</dbReference>
<gene>
    <name evidence="2" type="ORF">WH87_03330</name>
</gene>
<dbReference type="AlphaFoldDB" id="A0A0F5QEW2"/>
<dbReference type="PATRIC" id="fig|1293439.3.peg.222"/>
<dbReference type="PANTHER" id="PTHR33336:SF15">
    <property type="entry name" value="ABM DOMAIN-CONTAINING PROTEIN"/>
    <property type="match status" value="1"/>
</dbReference>
<sequence>MEQFDHLPYNQPIILIAEFTALPGKADEVAGLLEGLAKDVRVEPGNITFDGYRKAEDDAKFVVYEIYRDRDAFEAHIAANYGAIFNAKLQQLIVEPQSVLTFLNPSTPAE</sequence>
<dbReference type="Pfam" id="PF03992">
    <property type="entry name" value="ABM"/>
    <property type="match status" value="1"/>
</dbReference>
<dbReference type="EMBL" id="LANJ01000011">
    <property type="protein sequence ID" value="KKC39271.1"/>
    <property type="molecule type" value="Genomic_DNA"/>
</dbReference>
<dbReference type="GO" id="GO:0003824">
    <property type="term" value="F:catalytic activity"/>
    <property type="evidence" value="ECO:0007669"/>
    <property type="project" value="TreeGrafter"/>
</dbReference>
<evidence type="ECO:0000313" key="3">
    <source>
        <dbReference type="Proteomes" id="UP000033411"/>
    </source>
</evidence>
<comment type="caution">
    <text evidence="2">The sequence shown here is derived from an EMBL/GenBank/DDBJ whole genome shotgun (WGS) entry which is preliminary data.</text>
</comment>
<organism evidence="2 3">
    <name type="scientific">Devosia epidermidihirudinis</name>
    <dbReference type="NCBI Taxonomy" id="1293439"/>
    <lineage>
        <taxon>Bacteria</taxon>
        <taxon>Pseudomonadati</taxon>
        <taxon>Pseudomonadota</taxon>
        <taxon>Alphaproteobacteria</taxon>
        <taxon>Hyphomicrobiales</taxon>
        <taxon>Devosiaceae</taxon>
        <taxon>Devosia</taxon>
    </lineage>
</organism>
<reference evidence="2 3" key="1">
    <citation type="submission" date="2015-03" db="EMBL/GenBank/DDBJ databases">
        <authorList>
            <person name="Lepp D."/>
            <person name="Hassan Y.I."/>
            <person name="Li X.-Z."/>
            <person name="Zhou T."/>
        </authorList>
    </citation>
    <scope>NUCLEOTIDE SEQUENCE [LARGE SCALE GENOMIC DNA]</scope>
    <source>
        <strain evidence="2 3">E84</strain>
    </source>
</reference>
<keyword evidence="3" id="KW-1185">Reference proteome</keyword>
<dbReference type="RefSeq" id="WP_046138500.1">
    <property type="nucleotide sequence ID" value="NZ_LANJ01000011.1"/>
</dbReference>